<dbReference type="Proteomes" id="UP001249851">
    <property type="component" value="Unassembled WGS sequence"/>
</dbReference>
<dbReference type="Gene3D" id="3.20.20.80">
    <property type="entry name" value="Glycosidases"/>
    <property type="match status" value="1"/>
</dbReference>
<sequence>VMMKEGLIELMFTSDNLWEMERKKYYLPGVMLTVNLQKDEVDSLKRLKTLQPDRPLMVAEFWPGWFDNWGDGHHKMDLGKVLTRVSNILKAGASVNLYMFHGIYFNTKIFLSLMILGTLRRDNGKTTPQISNVIG</sequence>
<dbReference type="InterPro" id="IPR017853">
    <property type="entry name" value="GH"/>
</dbReference>
<comment type="similarity">
    <text evidence="1">Belongs to the glycosyl hydrolase 35 family.</text>
</comment>
<accession>A0AAD9V176</accession>
<dbReference type="AlphaFoldDB" id="A0AAD9V176"/>
<keyword evidence="4" id="KW-1185">Reference proteome</keyword>
<organism evidence="3 4">
    <name type="scientific">Acropora cervicornis</name>
    <name type="common">Staghorn coral</name>
    <dbReference type="NCBI Taxonomy" id="6130"/>
    <lineage>
        <taxon>Eukaryota</taxon>
        <taxon>Metazoa</taxon>
        <taxon>Cnidaria</taxon>
        <taxon>Anthozoa</taxon>
        <taxon>Hexacorallia</taxon>
        <taxon>Scleractinia</taxon>
        <taxon>Astrocoeniina</taxon>
        <taxon>Acroporidae</taxon>
        <taxon>Acropora</taxon>
    </lineage>
</organism>
<dbReference type="GO" id="GO:0004553">
    <property type="term" value="F:hydrolase activity, hydrolyzing O-glycosyl compounds"/>
    <property type="evidence" value="ECO:0007669"/>
    <property type="project" value="InterPro"/>
</dbReference>
<protein>
    <submittedName>
        <fullName evidence="3">Beta-galactosidase-1-like protein 3</fullName>
    </submittedName>
</protein>
<reference evidence="3" key="2">
    <citation type="journal article" date="2023" name="Science">
        <title>Genomic signatures of disease resistance in endangered staghorn corals.</title>
        <authorList>
            <person name="Vollmer S.V."/>
            <person name="Selwyn J.D."/>
            <person name="Despard B.A."/>
            <person name="Roesel C.L."/>
        </authorList>
    </citation>
    <scope>NUCLEOTIDE SEQUENCE</scope>
    <source>
        <strain evidence="3">K2</strain>
    </source>
</reference>
<comment type="caution">
    <text evidence="3">The sequence shown here is derived from an EMBL/GenBank/DDBJ whole genome shotgun (WGS) entry which is preliminary data.</text>
</comment>
<dbReference type="Pfam" id="PF01301">
    <property type="entry name" value="Glyco_hydro_35"/>
    <property type="match status" value="1"/>
</dbReference>
<dbReference type="InterPro" id="IPR031330">
    <property type="entry name" value="Gly_Hdrlase_35_cat"/>
</dbReference>
<gene>
    <name evidence="3" type="ORF">P5673_020172</name>
</gene>
<dbReference type="GO" id="GO:0005975">
    <property type="term" value="P:carbohydrate metabolic process"/>
    <property type="evidence" value="ECO:0007669"/>
    <property type="project" value="InterPro"/>
</dbReference>
<dbReference type="PANTHER" id="PTHR23421">
    <property type="entry name" value="BETA-GALACTOSIDASE RELATED"/>
    <property type="match status" value="1"/>
</dbReference>
<name>A0AAD9V176_ACRCE</name>
<proteinExistence type="inferred from homology"/>
<feature type="domain" description="Glycoside hydrolase 35 catalytic" evidence="2">
    <location>
        <begin position="10"/>
        <end position="102"/>
    </location>
</feature>
<reference evidence="3" key="1">
    <citation type="journal article" date="2023" name="G3 (Bethesda)">
        <title>Whole genome assembly and annotation of the endangered Caribbean coral Acropora cervicornis.</title>
        <authorList>
            <person name="Selwyn J.D."/>
            <person name="Vollmer S.V."/>
        </authorList>
    </citation>
    <scope>NUCLEOTIDE SEQUENCE</scope>
    <source>
        <strain evidence="3">K2</strain>
    </source>
</reference>
<dbReference type="EMBL" id="JARQWQ010000049">
    <property type="protein sequence ID" value="KAK2557446.1"/>
    <property type="molecule type" value="Genomic_DNA"/>
</dbReference>
<feature type="non-terminal residue" evidence="3">
    <location>
        <position position="135"/>
    </location>
</feature>
<evidence type="ECO:0000313" key="4">
    <source>
        <dbReference type="Proteomes" id="UP001249851"/>
    </source>
</evidence>
<dbReference type="SUPFAM" id="SSF51445">
    <property type="entry name" value="(Trans)glycosidases"/>
    <property type="match status" value="1"/>
</dbReference>
<dbReference type="InterPro" id="IPR001944">
    <property type="entry name" value="Glycoside_Hdrlase_35"/>
</dbReference>
<evidence type="ECO:0000256" key="1">
    <source>
        <dbReference type="ARBA" id="ARBA00009809"/>
    </source>
</evidence>
<evidence type="ECO:0000313" key="3">
    <source>
        <dbReference type="EMBL" id="KAK2557446.1"/>
    </source>
</evidence>
<evidence type="ECO:0000259" key="2">
    <source>
        <dbReference type="Pfam" id="PF01301"/>
    </source>
</evidence>